<keyword evidence="3" id="KW-1185">Reference proteome</keyword>
<reference evidence="2 3" key="1">
    <citation type="submission" date="2016-09" db="EMBL/GenBank/DDBJ databases">
        <title>Extensive genetic diversity and differential bi-allelic expression allows diatom success in the polar Southern Ocean.</title>
        <authorList>
            <consortium name="DOE Joint Genome Institute"/>
            <person name="Mock T."/>
            <person name="Otillar R.P."/>
            <person name="Strauss J."/>
            <person name="Dupont C."/>
            <person name="Frickenhaus S."/>
            <person name="Maumus F."/>
            <person name="Mcmullan M."/>
            <person name="Sanges R."/>
            <person name="Schmutz J."/>
            <person name="Toseland A."/>
            <person name="Valas R."/>
            <person name="Veluchamy A."/>
            <person name="Ward B.J."/>
            <person name="Allen A."/>
            <person name="Barry K."/>
            <person name="Falciatore A."/>
            <person name="Ferrante M."/>
            <person name="Fortunato A.E."/>
            <person name="Gloeckner G."/>
            <person name="Gruber A."/>
            <person name="Hipkin R."/>
            <person name="Janech M."/>
            <person name="Kroth P."/>
            <person name="Leese F."/>
            <person name="Lindquist E."/>
            <person name="Lyon B.R."/>
            <person name="Martin J."/>
            <person name="Mayer C."/>
            <person name="Parker M."/>
            <person name="Quesneville H."/>
            <person name="Raymond J."/>
            <person name="Uhlig C."/>
            <person name="Valentin K.U."/>
            <person name="Worden A.Z."/>
            <person name="Armbrust E.V."/>
            <person name="Bowler C."/>
            <person name="Green B."/>
            <person name="Moulton V."/>
            <person name="Van Oosterhout C."/>
            <person name="Grigoriev I."/>
        </authorList>
    </citation>
    <scope>NUCLEOTIDE SEQUENCE [LARGE SCALE GENOMIC DNA]</scope>
    <source>
        <strain evidence="2 3">CCMP1102</strain>
    </source>
</reference>
<dbReference type="InParanoid" id="A0A1E7FRY7"/>
<dbReference type="PANTHER" id="PTHR35020:SF2">
    <property type="entry name" value="N-ACETYLGLUCOSAMINE-INDUCED PROTEIN 1"/>
    <property type="match status" value="1"/>
</dbReference>
<dbReference type="KEGG" id="fcy:FRACYDRAFT_234497"/>
<dbReference type="OrthoDB" id="498286at2759"/>
<evidence type="ECO:0000313" key="3">
    <source>
        <dbReference type="Proteomes" id="UP000095751"/>
    </source>
</evidence>
<gene>
    <name evidence="2" type="ORF">FRACYDRAFT_234497</name>
</gene>
<evidence type="ECO:0000256" key="1">
    <source>
        <dbReference type="SAM" id="MobiDB-lite"/>
    </source>
</evidence>
<dbReference type="GO" id="GO:0006044">
    <property type="term" value="P:N-acetylglucosamine metabolic process"/>
    <property type="evidence" value="ECO:0007669"/>
    <property type="project" value="TreeGrafter"/>
</dbReference>
<dbReference type="InterPro" id="IPR022036">
    <property type="entry name" value="DUF3605"/>
</dbReference>
<feature type="region of interest" description="Disordered" evidence="1">
    <location>
        <begin position="110"/>
        <end position="149"/>
    </location>
</feature>
<feature type="compositionally biased region" description="Low complexity" evidence="1">
    <location>
        <begin position="136"/>
        <end position="146"/>
    </location>
</feature>
<organism evidence="2 3">
    <name type="scientific">Fragilariopsis cylindrus CCMP1102</name>
    <dbReference type="NCBI Taxonomy" id="635003"/>
    <lineage>
        <taxon>Eukaryota</taxon>
        <taxon>Sar</taxon>
        <taxon>Stramenopiles</taxon>
        <taxon>Ochrophyta</taxon>
        <taxon>Bacillariophyta</taxon>
        <taxon>Bacillariophyceae</taxon>
        <taxon>Bacillariophycidae</taxon>
        <taxon>Bacillariales</taxon>
        <taxon>Bacillariaceae</taxon>
        <taxon>Fragilariopsis</taxon>
    </lineage>
</organism>
<dbReference type="AlphaFoldDB" id="A0A1E7FRY7"/>
<feature type="compositionally biased region" description="Acidic residues" evidence="1">
    <location>
        <begin position="112"/>
        <end position="127"/>
    </location>
</feature>
<dbReference type="Pfam" id="PF12239">
    <property type="entry name" value="DUF3605"/>
    <property type="match status" value="1"/>
</dbReference>
<sequence length="243" mass="27938">MNSESIISVTTITDNKNKVDDLVTIINRNVIDVTALPILKYGYRTRKASWKELVQIINIEKDIDKLSRSQLDQYNYEVFRYYMKKQYLSTVDYLLISKFNFSSIPVRINKTDDDDGEGVGPEEEENTTDNHDDDSSSSSSSNNENNFKLRAGSTATDSSILLVPNDFPYYVEDNVVHYVLWKYNNSNANNNIPTSITEKEINDAQRILERNPAINATEILYWSNPPHLKSIPEIDHVHFLCQT</sequence>
<dbReference type="EMBL" id="KV784354">
    <property type="protein sequence ID" value="OEU20865.1"/>
    <property type="molecule type" value="Genomic_DNA"/>
</dbReference>
<accession>A0A1E7FRY7</accession>
<dbReference type="Proteomes" id="UP000095751">
    <property type="component" value="Unassembled WGS sequence"/>
</dbReference>
<dbReference type="PANTHER" id="PTHR35020">
    <property type="entry name" value="N-ACETYLGLUCOSAMINE-INDUCED PROTEIN 1"/>
    <property type="match status" value="1"/>
</dbReference>
<proteinExistence type="predicted"/>
<dbReference type="GO" id="GO:0005737">
    <property type="term" value="C:cytoplasm"/>
    <property type="evidence" value="ECO:0007669"/>
    <property type="project" value="TreeGrafter"/>
</dbReference>
<name>A0A1E7FRY7_9STRA</name>
<protein>
    <submittedName>
        <fullName evidence="2">Uncharacterized protein</fullName>
    </submittedName>
</protein>
<evidence type="ECO:0000313" key="2">
    <source>
        <dbReference type="EMBL" id="OEU20865.1"/>
    </source>
</evidence>